<evidence type="ECO:0000313" key="5">
    <source>
        <dbReference type="Proteomes" id="UP000230564"/>
    </source>
</evidence>
<comment type="caution">
    <text evidence="4">The sequence shown here is derived from an EMBL/GenBank/DDBJ whole genome shotgun (WGS) entry which is preliminary data.</text>
</comment>
<evidence type="ECO:0000256" key="1">
    <source>
        <dbReference type="ARBA" id="ARBA00022679"/>
    </source>
</evidence>
<dbReference type="Gene3D" id="3.40.50.2000">
    <property type="entry name" value="Glycogen Phosphorylase B"/>
    <property type="match status" value="2"/>
</dbReference>
<evidence type="ECO:0000259" key="2">
    <source>
        <dbReference type="Pfam" id="PF00534"/>
    </source>
</evidence>
<evidence type="ECO:0008006" key="6">
    <source>
        <dbReference type="Google" id="ProtNLM"/>
    </source>
</evidence>
<dbReference type="PANTHER" id="PTHR46401:SF2">
    <property type="entry name" value="GLYCOSYLTRANSFERASE WBBK-RELATED"/>
    <property type="match status" value="1"/>
</dbReference>
<dbReference type="CDD" id="cd03809">
    <property type="entry name" value="GT4_MtfB-like"/>
    <property type="match status" value="1"/>
</dbReference>
<name>A0A2H0NBQ4_9BACT</name>
<dbReference type="PANTHER" id="PTHR46401">
    <property type="entry name" value="GLYCOSYLTRANSFERASE WBBK-RELATED"/>
    <property type="match status" value="1"/>
</dbReference>
<reference evidence="4 5" key="1">
    <citation type="submission" date="2017-09" db="EMBL/GenBank/DDBJ databases">
        <title>Depth-based differentiation of microbial function through sediment-hosted aquifers and enrichment of novel symbionts in the deep terrestrial subsurface.</title>
        <authorList>
            <person name="Probst A.J."/>
            <person name="Ladd B."/>
            <person name="Jarett J.K."/>
            <person name="Geller-Mcgrath D.E."/>
            <person name="Sieber C.M."/>
            <person name="Emerson J.B."/>
            <person name="Anantharaman K."/>
            <person name="Thomas B.C."/>
            <person name="Malmstrom R."/>
            <person name="Stieglmeier M."/>
            <person name="Klingl A."/>
            <person name="Woyke T."/>
            <person name="Ryan C.M."/>
            <person name="Banfield J.F."/>
        </authorList>
    </citation>
    <scope>NUCLEOTIDE SEQUENCE [LARGE SCALE GENOMIC DNA]</scope>
    <source>
        <strain evidence="4">CG11_big_fil_rev_8_21_14_0_20_36_20</strain>
    </source>
</reference>
<dbReference type="FunFam" id="3.40.50.2000:FF:000119">
    <property type="entry name" value="Glycosyl transferase group 1"/>
    <property type="match status" value="1"/>
</dbReference>
<dbReference type="InterPro" id="IPR028098">
    <property type="entry name" value="Glyco_trans_4-like_N"/>
</dbReference>
<dbReference type="EMBL" id="PCWQ01000014">
    <property type="protein sequence ID" value="PIR06329.1"/>
    <property type="molecule type" value="Genomic_DNA"/>
</dbReference>
<dbReference type="Pfam" id="PF13439">
    <property type="entry name" value="Glyco_transf_4"/>
    <property type="match status" value="1"/>
</dbReference>
<keyword evidence="1" id="KW-0808">Transferase</keyword>
<feature type="domain" description="Glycosyltransferase subfamily 4-like N-terminal" evidence="3">
    <location>
        <begin position="68"/>
        <end position="179"/>
    </location>
</feature>
<gene>
    <name evidence="4" type="ORF">COV55_04335</name>
</gene>
<dbReference type="GO" id="GO:0016757">
    <property type="term" value="F:glycosyltransferase activity"/>
    <property type="evidence" value="ECO:0007669"/>
    <property type="project" value="InterPro"/>
</dbReference>
<dbReference type="GO" id="GO:0009103">
    <property type="term" value="P:lipopolysaccharide biosynthetic process"/>
    <property type="evidence" value="ECO:0007669"/>
    <property type="project" value="TreeGrafter"/>
</dbReference>
<dbReference type="Pfam" id="PF00534">
    <property type="entry name" value="Glycos_transf_1"/>
    <property type="match status" value="1"/>
</dbReference>
<evidence type="ECO:0000259" key="3">
    <source>
        <dbReference type="Pfam" id="PF13439"/>
    </source>
</evidence>
<dbReference type="Proteomes" id="UP000230564">
    <property type="component" value="Unassembled WGS sequence"/>
</dbReference>
<organism evidence="4 5">
    <name type="scientific">Candidatus Komeilibacteria bacterium CG11_big_fil_rev_8_21_14_0_20_36_20</name>
    <dbReference type="NCBI Taxonomy" id="1974477"/>
    <lineage>
        <taxon>Bacteria</taxon>
        <taxon>Candidatus Komeiliibacteriota</taxon>
    </lineage>
</organism>
<dbReference type="SUPFAM" id="SSF53756">
    <property type="entry name" value="UDP-Glycosyltransferase/glycogen phosphorylase"/>
    <property type="match status" value="1"/>
</dbReference>
<protein>
    <recommendedName>
        <fullName evidence="6">Glycosyl transferase family 1</fullName>
    </recommendedName>
</protein>
<sequence length="363" mass="42513">MKIVIDLRIFGLESGGLGRYNQKLFENLIVLDDRNNQYILLFKEKPDDLPPLPDNFKIKVCNCHWYTLKEQIILPFVLSKLKPDLVHFTHFNVPLFYKGKFIVTIHDLIMSRFPSRGASTLNRVLFFLKYRLYNQIIKHAVKKSIKIIAVSKFTAQDIKDYFKLSEQEAKKIKVIYEGVTIPQATETKIDLLERFFLYIGNAYPHKNLKFLIKAFQEFLKKHPDFYLILVGNKDYFYQRLIKKISNKNIIFTGFVPDNQLSNYYQQATAYIFPSLYEGFGLPPLEAMAYNLPVLSSKAASLPEVLGQAALYFDPGDERDLLNKMELIVDDQNLRDKLKSAGQEQIKKYSWQKMAQKIIEFYRK</sequence>
<accession>A0A2H0NBQ4</accession>
<proteinExistence type="predicted"/>
<dbReference type="AlphaFoldDB" id="A0A2H0NBQ4"/>
<evidence type="ECO:0000313" key="4">
    <source>
        <dbReference type="EMBL" id="PIR06329.1"/>
    </source>
</evidence>
<feature type="domain" description="Glycosyl transferase family 1" evidence="2">
    <location>
        <begin position="189"/>
        <end position="343"/>
    </location>
</feature>
<dbReference type="InterPro" id="IPR001296">
    <property type="entry name" value="Glyco_trans_1"/>
</dbReference>